<dbReference type="RefSeq" id="XP_001300720.1">
    <property type="nucleotide sequence ID" value="XM_001300719.1"/>
</dbReference>
<organism evidence="1 2">
    <name type="scientific">Trichomonas vaginalis (strain ATCC PRA-98 / G3)</name>
    <dbReference type="NCBI Taxonomy" id="412133"/>
    <lineage>
        <taxon>Eukaryota</taxon>
        <taxon>Metamonada</taxon>
        <taxon>Parabasalia</taxon>
        <taxon>Trichomonadida</taxon>
        <taxon>Trichomonadidae</taxon>
        <taxon>Trichomonas</taxon>
    </lineage>
</organism>
<dbReference type="EMBL" id="DS114397">
    <property type="protein sequence ID" value="EAX87790.1"/>
    <property type="molecule type" value="Genomic_DNA"/>
</dbReference>
<name>A2G4X4_TRIV3</name>
<reference evidence="1" key="1">
    <citation type="submission" date="2006-10" db="EMBL/GenBank/DDBJ databases">
        <authorList>
            <person name="Amadeo P."/>
            <person name="Zhao Q."/>
            <person name="Wortman J."/>
            <person name="Fraser-Liggett C."/>
            <person name="Carlton J."/>
        </authorList>
    </citation>
    <scope>NUCLEOTIDE SEQUENCE</scope>
    <source>
        <strain evidence="1">G3</strain>
    </source>
</reference>
<dbReference type="VEuPathDB" id="TrichDB:TVAGG3_0433660"/>
<protein>
    <submittedName>
        <fullName evidence="1">Uncharacterized protein</fullName>
    </submittedName>
</protein>
<accession>A2G4X4</accession>
<dbReference type="KEGG" id="tva:4745445"/>
<evidence type="ECO:0000313" key="1">
    <source>
        <dbReference type="EMBL" id="EAX87790.1"/>
    </source>
</evidence>
<sequence>MLTTIFIPPWFLCQERFLISYYVFDDLNKESEHQKLYLRYEPYLQLQINEFKHILIYNVDNFLTINLNYQDPRGGPCWIKYAISSDGYGFQDYQTFELPPEINNNYQSYTVNIKIEQLAYEKSYELMINRFNPQLDIYDCNSYNGYYNGNYYDCQDYNSFFGCLPIVMQFTIQLSTPVLSITKNPNEKYYKNKDQLISISGTLTDTNLGDVSLQYAYDSSTNFKLYETIKIESITESKQFTMNIPLDQTFSEGTHTIKIKAIDTFNKFQTLDPIKFDFKFNDPDLLILDYNEYNPPVYTKNLKNDLEIQIKLIDYNIVDTLKVDYEFEQTYFTGSVEFQMGNEIEKTDMLYIRIPSDLPENRYIVNLKAVETPERTSVVRKYYFIFKYNKPIITLNNERKEVYYKDTDKYVHISGVVRDERCNENIHIFCNIENMDDQTDTHVDLDNQCYQPFSLKIPISRVNNGKHRFLINSMNDKQESSEQVSFTTNITFRYQPSNFEDDPKIKHKFKPFSFIYSIIQYILY</sequence>
<keyword evidence="2" id="KW-1185">Reference proteome</keyword>
<evidence type="ECO:0000313" key="2">
    <source>
        <dbReference type="Proteomes" id="UP000001542"/>
    </source>
</evidence>
<dbReference type="InParanoid" id="A2G4X4"/>
<dbReference type="AlphaFoldDB" id="A2G4X4"/>
<gene>
    <name evidence="1" type="ORF">TVAG_469250</name>
</gene>
<reference evidence="1" key="2">
    <citation type="journal article" date="2007" name="Science">
        <title>Draft genome sequence of the sexually transmitted pathogen Trichomonas vaginalis.</title>
        <authorList>
            <person name="Carlton J.M."/>
            <person name="Hirt R.P."/>
            <person name="Silva J.C."/>
            <person name="Delcher A.L."/>
            <person name="Schatz M."/>
            <person name="Zhao Q."/>
            <person name="Wortman J.R."/>
            <person name="Bidwell S.L."/>
            <person name="Alsmark U.C.M."/>
            <person name="Besteiro S."/>
            <person name="Sicheritz-Ponten T."/>
            <person name="Noel C.J."/>
            <person name="Dacks J.B."/>
            <person name="Foster P.G."/>
            <person name="Simillion C."/>
            <person name="Van de Peer Y."/>
            <person name="Miranda-Saavedra D."/>
            <person name="Barton G.J."/>
            <person name="Westrop G.D."/>
            <person name="Mueller S."/>
            <person name="Dessi D."/>
            <person name="Fiori P.L."/>
            <person name="Ren Q."/>
            <person name="Paulsen I."/>
            <person name="Zhang H."/>
            <person name="Bastida-Corcuera F.D."/>
            <person name="Simoes-Barbosa A."/>
            <person name="Brown M.T."/>
            <person name="Hayes R.D."/>
            <person name="Mukherjee M."/>
            <person name="Okumura C.Y."/>
            <person name="Schneider R."/>
            <person name="Smith A.J."/>
            <person name="Vanacova S."/>
            <person name="Villalvazo M."/>
            <person name="Haas B.J."/>
            <person name="Pertea M."/>
            <person name="Feldblyum T.V."/>
            <person name="Utterback T.R."/>
            <person name="Shu C.L."/>
            <person name="Osoegawa K."/>
            <person name="de Jong P.J."/>
            <person name="Hrdy I."/>
            <person name="Horvathova L."/>
            <person name="Zubacova Z."/>
            <person name="Dolezal P."/>
            <person name="Malik S.B."/>
            <person name="Logsdon J.M. Jr."/>
            <person name="Henze K."/>
            <person name="Gupta A."/>
            <person name="Wang C.C."/>
            <person name="Dunne R.L."/>
            <person name="Upcroft J.A."/>
            <person name="Upcroft P."/>
            <person name="White O."/>
            <person name="Salzberg S.L."/>
            <person name="Tang P."/>
            <person name="Chiu C.-H."/>
            <person name="Lee Y.-S."/>
            <person name="Embley T.M."/>
            <person name="Coombs G.H."/>
            <person name="Mottram J.C."/>
            <person name="Tachezy J."/>
            <person name="Fraser-Liggett C.M."/>
            <person name="Johnson P.J."/>
        </authorList>
    </citation>
    <scope>NUCLEOTIDE SEQUENCE [LARGE SCALE GENOMIC DNA]</scope>
    <source>
        <strain evidence="1">G3</strain>
    </source>
</reference>
<dbReference type="VEuPathDB" id="TrichDB:TVAG_469250"/>
<dbReference type="Proteomes" id="UP000001542">
    <property type="component" value="Unassembled WGS sequence"/>
</dbReference>
<proteinExistence type="predicted"/>